<feature type="domain" description="Hydroxymethylglutaryl-coenzyme A synthase N-terminal" evidence="6">
    <location>
        <begin position="76"/>
        <end position="187"/>
    </location>
</feature>
<feature type="active site" description="Acyl-thioester intermediate" evidence="3">
    <location>
        <position position="130"/>
    </location>
</feature>
<dbReference type="GO" id="GO:0004421">
    <property type="term" value="F:hydroxymethylglutaryl-CoA synthase activity"/>
    <property type="evidence" value="ECO:0007669"/>
    <property type="project" value="UniProtKB-EC"/>
</dbReference>
<evidence type="ECO:0000256" key="3">
    <source>
        <dbReference type="PIRSR" id="PIRSR610122-1"/>
    </source>
</evidence>
<evidence type="ECO:0000259" key="7">
    <source>
        <dbReference type="Pfam" id="PF08540"/>
    </source>
</evidence>
<dbReference type="GO" id="GO:0006696">
    <property type="term" value="P:ergosterol biosynthetic process"/>
    <property type="evidence" value="ECO:0007669"/>
    <property type="project" value="EnsemblFungi"/>
</dbReference>
<dbReference type="CDD" id="cd00827">
    <property type="entry name" value="init_cond_enzymes"/>
    <property type="match status" value="1"/>
</dbReference>
<dbReference type="PANTHER" id="PTHR43323">
    <property type="entry name" value="3-HYDROXY-3-METHYLGLUTARYL COENZYME A SYNTHASE"/>
    <property type="match status" value="1"/>
</dbReference>
<gene>
    <name evidence="8" type="ORF">PSACC_01953</name>
</gene>
<feature type="domain" description="Hydroxymethylglutaryl-coenzyme A synthase C-terminal" evidence="7">
    <location>
        <begin position="188"/>
        <end position="455"/>
    </location>
</feature>
<dbReference type="GO" id="GO:0010142">
    <property type="term" value="P:farnesyl diphosphate biosynthetic process, mevalonate pathway"/>
    <property type="evidence" value="ECO:0007669"/>
    <property type="project" value="EnsemblFungi"/>
</dbReference>
<organism evidence="8 9">
    <name type="scientific">Paramicrosporidium saccamoebae</name>
    <dbReference type="NCBI Taxonomy" id="1246581"/>
    <lineage>
        <taxon>Eukaryota</taxon>
        <taxon>Fungi</taxon>
        <taxon>Fungi incertae sedis</taxon>
        <taxon>Cryptomycota</taxon>
        <taxon>Cryptomycota incertae sedis</taxon>
        <taxon>Paramicrosporidium</taxon>
    </lineage>
</organism>
<dbReference type="Proteomes" id="UP000240830">
    <property type="component" value="Unassembled WGS sequence"/>
</dbReference>
<comment type="catalytic activity">
    <reaction evidence="5">
        <text>acetoacetyl-CoA + acetyl-CoA + H2O = (3S)-3-hydroxy-3-methylglutaryl-CoA + CoA + H(+)</text>
        <dbReference type="Rhea" id="RHEA:10188"/>
        <dbReference type="ChEBI" id="CHEBI:15377"/>
        <dbReference type="ChEBI" id="CHEBI:15378"/>
        <dbReference type="ChEBI" id="CHEBI:43074"/>
        <dbReference type="ChEBI" id="CHEBI:57286"/>
        <dbReference type="ChEBI" id="CHEBI:57287"/>
        <dbReference type="ChEBI" id="CHEBI:57288"/>
        <dbReference type="EC" id="2.3.3.10"/>
    </reaction>
</comment>
<dbReference type="STRING" id="1246581.A0A2H9TKL4"/>
<keyword evidence="2 5" id="KW-0808">Transferase</keyword>
<comment type="similarity">
    <text evidence="1 5">Belongs to the thiolase-like superfamily. HMG-CoA synthase family.</text>
</comment>
<dbReference type="InterPro" id="IPR010122">
    <property type="entry name" value="HMG_CoA_synthase_euk"/>
</dbReference>
<dbReference type="Pfam" id="PF08540">
    <property type="entry name" value="HMG_CoA_synt_C"/>
    <property type="match status" value="1"/>
</dbReference>
<dbReference type="Pfam" id="PF01154">
    <property type="entry name" value="HMG_CoA_synt_N"/>
    <property type="match status" value="1"/>
</dbReference>
<comment type="function">
    <text evidence="5">Catalyzes the condensation of acetyl-CoA with acetoacetyl-CoA to form HMG-CoA.</text>
</comment>
<dbReference type="NCBIfam" id="TIGR01833">
    <property type="entry name" value="HMG-CoA-S_euk"/>
    <property type="match status" value="1"/>
</dbReference>
<keyword evidence="9" id="KW-1185">Reference proteome</keyword>
<feature type="active site" description="Proton donor/acceptor" evidence="3">
    <location>
        <position position="261"/>
    </location>
</feature>
<feature type="binding site" evidence="4">
    <location>
        <position position="266"/>
    </location>
    <ligand>
        <name>CoA</name>
        <dbReference type="ChEBI" id="CHEBI:57287"/>
    </ligand>
</feature>
<dbReference type="EMBL" id="MTSL01000134">
    <property type="protein sequence ID" value="PJF18275.1"/>
    <property type="molecule type" value="Genomic_DNA"/>
</dbReference>
<proteinExistence type="inferred from homology"/>
<evidence type="ECO:0000256" key="2">
    <source>
        <dbReference type="ARBA" id="ARBA00022679"/>
    </source>
</evidence>
<dbReference type="SUPFAM" id="SSF53901">
    <property type="entry name" value="Thiolase-like"/>
    <property type="match status" value="2"/>
</dbReference>
<protein>
    <recommendedName>
        <fullName evidence="5">Hydroxymethylglutaryl-CoA synthase</fullName>
        <shortName evidence="5">HMG-CoA synthase</shortName>
        <ecNumber evidence="5">2.3.3.10</ecNumber>
    </recommendedName>
    <alternativeName>
        <fullName evidence="5">3-hydroxy-3-methylglutaryl coenzyme A synthase</fullName>
    </alternativeName>
</protein>
<evidence type="ECO:0000256" key="4">
    <source>
        <dbReference type="PIRSR" id="PIRSR610122-2"/>
    </source>
</evidence>
<evidence type="ECO:0000256" key="1">
    <source>
        <dbReference type="ARBA" id="ARBA00007061"/>
    </source>
</evidence>
<name>A0A2H9TKL4_9FUNG</name>
<evidence type="ECO:0000313" key="8">
    <source>
        <dbReference type="EMBL" id="PJF18275.1"/>
    </source>
</evidence>
<reference evidence="8 9" key="1">
    <citation type="submission" date="2016-10" db="EMBL/GenBank/DDBJ databases">
        <title>The genome of Paramicrosporidium saccamoebae is the missing link in understanding Cryptomycota and Microsporidia evolution.</title>
        <authorList>
            <person name="Quandt C.A."/>
            <person name="Beaudet D."/>
            <person name="Corsaro D."/>
            <person name="Michel R."/>
            <person name="Corradi N."/>
            <person name="James T."/>
        </authorList>
    </citation>
    <scope>NUCLEOTIDE SEQUENCE [LARGE SCALE GENOMIC DNA]</scope>
    <source>
        <strain evidence="8 9">KSL3</strain>
    </source>
</reference>
<sequence length="456" mass="50191">MTKQQVDYPLDTPPKGHCLDMGFWSCFGLRDNQAQAERSMTKSPVPNIGILAAEIYLPNTYVSQAALGTVGHGGAVSLLMERHEISEDRIGRIEVGTETIQDKSKSVKSYLMQLFPLNPDICGVDNVTACYGGTAALLNSVAWMESEDWDGRLALVVVGDIAVYAKGPARPTGGAAAMAILIGPNAPLVMERGTAAHFMQHAFDFYKPDPSSEYPTVDGQTSIFCYLGALDACYNAHLDKIEKKTGAEVNGLELFDHFVFHAPYAKLVQKSVGRLLFNDFLRCPNPHSQLEPFRDAVIETTYNNRELDTLLSTLSKESFATKTAITKLLPGQLGNSYCACLFSGLFSLICQLKDTDCVGRRIGMFSYGSGLAATMFSLKVVAPMTNVTPPVDEIKTILSKRQEVSAAEFEAILNEREANYCRKGWSPQSSTEVLRSGTFYLDTIDAKFRRFYNRKN</sequence>
<dbReference type="PANTHER" id="PTHR43323:SF2">
    <property type="entry name" value="HYDROXYMETHYLGLUTARYL-COA SYNTHASE"/>
    <property type="match status" value="1"/>
</dbReference>
<dbReference type="EC" id="2.3.3.10" evidence="5"/>
<evidence type="ECO:0000256" key="5">
    <source>
        <dbReference type="RuleBase" id="RU364071"/>
    </source>
</evidence>
<dbReference type="InterPro" id="IPR013528">
    <property type="entry name" value="HMG_CoA_synth_N"/>
</dbReference>
<dbReference type="AlphaFoldDB" id="A0A2H9TKL4"/>
<dbReference type="OrthoDB" id="1269963at2759"/>
<feature type="binding site" evidence="4">
    <location>
        <position position="222"/>
    </location>
    <ligand>
        <name>CoA</name>
        <dbReference type="ChEBI" id="CHEBI:57287"/>
    </ligand>
</feature>
<comment type="caution">
    <text evidence="8">The sequence shown here is derived from an EMBL/GenBank/DDBJ whole genome shotgun (WGS) entry which is preliminary data.</text>
</comment>
<dbReference type="InterPro" id="IPR013746">
    <property type="entry name" value="HMG_CoA_synt_C_dom"/>
</dbReference>
<feature type="binding site" evidence="4">
    <location>
        <position position="270"/>
    </location>
    <ligand>
        <name>CoA</name>
        <dbReference type="ChEBI" id="CHEBI:57287"/>
    </ligand>
</feature>
<dbReference type="Gene3D" id="3.40.47.10">
    <property type="match status" value="1"/>
</dbReference>
<accession>A0A2H9TKL4</accession>
<evidence type="ECO:0000259" key="6">
    <source>
        <dbReference type="Pfam" id="PF01154"/>
    </source>
</evidence>
<evidence type="ECO:0000313" key="9">
    <source>
        <dbReference type="Proteomes" id="UP000240830"/>
    </source>
</evidence>
<dbReference type="GO" id="GO:0006084">
    <property type="term" value="P:acetyl-CoA metabolic process"/>
    <property type="evidence" value="ECO:0007669"/>
    <property type="project" value="EnsemblFungi"/>
</dbReference>
<feature type="active site" description="Proton donor/acceptor" evidence="3">
    <location>
        <position position="98"/>
    </location>
</feature>
<dbReference type="InterPro" id="IPR016039">
    <property type="entry name" value="Thiolase-like"/>
</dbReference>